<evidence type="ECO:0000256" key="3">
    <source>
        <dbReference type="ARBA" id="ARBA00022741"/>
    </source>
</evidence>
<sequence length="474" mass="51294">MNPVDTILPRQPTFDRLPPERSESLLPTIRRQLGQTNRSIVVLDDDPTGTQTVYDTPVLTGWSIEVLADEFSRGTPLFYVLTNSRALSSVKAIELAGEIGENLVQAAESTGRDFTVISRSDSTLRGHYPDEVNALLEATGKADAVHVIVPYFLQGGRFTIDDIHYVAEGDQLVPAAQTPFAKDAAFGFSHSNLIDWVLEKRGGTMDRSQVVSISLSELRHGSIDRLTERLVCLPSKSVCVVNAVSMSDIESFVLASMRAESLGKQMIYRTAASFVQAYAGLQPKPLLTARDIGMPNAAAGLIVAGSYVPKTTTQLSRLVHDAKGLSTVTLNVRSLLEGDATDIIQATLREVSEHLRAGQNVLLQTSRSLVTGSDAVSSLEIGNRISTAIVQVVAGIDVPLRYLVAKGGITSSDVATQSLEIKRAMVIGQLLPGVPVWRLQPESRFPGLPYIVFPGNVGDENSLLEAYQKLSDER</sequence>
<dbReference type="InterPro" id="IPR042213">
    <property type="entry name" value="NBD_C_sf"/>
</dbReference>
<dbReference type="Pfam" id="PF17042">
    <property type="entry name" value="NBD_C"/>
    <property type="match status" value="1"/>
</dbReference>
<evidence type="ECO:0000256" key="4">
    <source>
        <dbReference type="ARBA" id="ARBA00022777"/>
    </source>
</evidence>
<organism evidence="10 11">
    <name type="scientific">Novipirellula artificiosorum</name>
    <dbReference type="NCBI Taxonomy" id="2528016"/>
    <lineage>
        <taxon>Bacteria</taxon>
        <taxon>Pseudomonadati</taxon>
        <taxon>Planctomycetota</taxon>
        <taxon>Planctomycetia</taxon>
        <taxon>Pirellulales</taxon>
        <taxon>Pirellulaceae</taxon>
        <taxon>Novipirellula</taxon>
    </lineage>
</organism>
<keyword evidence="11" id="KW-1185">Reference proteome</keyword>
<keyword evidence="4" id="KW-0418">Kinase</keyword>
<evidence type="ECO:0008006" key="12">
    <source>
        <dbReference type="Google" id="ProtNLM"/>
    </source>
</evidence>
<dbReference type="EMBL" id="SJPV01000004">
    <property type="protein sequence ID" value="TWU38473.1"/>
    <property type="molecule type" value="Genomic_DNA"/>
</dbReference>
<dbReference type="RefSeq" id="WP_146526780.1">
    <property type="nucleotide sequence ID" value="NZ_SJPV01000004.1"/>
</dbReference>
<evidence type="ECO:0000256" key="1">
    <source>
        <dbReference type="ARBA" id="ARBA00005715"/>
    </source>
</evidence>
<feature type="region of interest" description="Disordered" evidence="7">
    <location>
        <begin position="1"/>
        <end position="20"/>
    </location>
</feature>
<evidence type="ECO:0000259" key="8">
    <source>
        <dbReference type="Pfam" id="PF07005"/>
    </source>
</evidence>
<dbReference type="Gene3D" id="3.40.50.10840">
    <property type="entry name" value="Putative sugar-binding, N-terminal domain"/>
    <property type="match status" value="1"/>
</dbReference>
<dbReference type="Gene3D" id="3.40.980.20">
    <property type="entry name" value="Four-carbon acid sugar kinase, nucleotide binding domain"/>
    <property type="match status" value="1"/>
</dbReference>
<reference evidence="10 11" key="1">
    <citation type="submission" date="2019-02" db="EMBL/GenBank/DDBJ databases">
        <title>Deep-cultivation of Planctomycetes and their phenomic and genomic characterization uncovers novel biology.</title>
        <authorList>
            <person name="Wiegand S."/>
            <person name="Jogler M."/>
            <person name="Boedeker C."/>
            <person name="Pinto D."/>
            <person name="Vollmers J."/>
            <person name="Rivas-Marin E."/>
            <person name="Kohn T."/>
            <person name="Peeters S.H."/>
            <person name="Heuer A."/>
            <person name="Rast P."/>
            <person name="Oberbeckmann S."/>
            <person name="Bunk B."/>
            <person name="Jeske O."/>
            <person name="Meyerdierks A."/>
            <person name="Storesund J.E."/>
            <person name="Kallscheuer N."/>
            <person name="Luecker S."/>
            <person name="Lage O.M."/>
            <person name="Pohl T."/>
            <person name="Merkel B.J."/>
            <person name="Hornburger P."/>
            <person name="Mueller R.-W."/>
            <person name="Bruemmer F."/>
            <person name="Labrenz M."/>
            <person name="Spormann A.M."/>
            <person name="Op Den Camp H."/>
            <person name="Overmann J."/>
            <person name="Amann R."/>
            <person name="Jetten M.S.M."/>
            <person name="Mascher T."/>
            <person name="Medema M.H."/>
            <person name="Devos D.P."/>
            <person name="Kaster A.-K."/>
            <person name="Ovreas L."/>
            <person name="Rohde M."/>
            <person name="Galperin M.Y."/>
            <person name="Jogler C."/>
        </authorList>
    </citation>
    <scope>NUCLEOTIDE SEQUENCE [LARGE SCALE GENOMIC DNA]</scope>
    <source>
        <strain evidence="10 11">Poly41</strain>
    </source>
</reference>
<name>A0A5C6DMA0_9BACT</name>
<comment type="similarity">
    <text evidence="1">Belongs to the four-carbon acid sugar kinase family.</text>
</comment>
<proteinExistence type="inferred from homology"/>
<evidence type="ECO:0000313" key="11">
    <source>
        <dbReference type="Proteomes" id="UP000319143"/>
    </source>
</evidence>
<feature type="domain" description="Four-carbon acid sugar kinase nucleotide binding" evidence="9">
    <location>
        <begin position="301"/>
        <end position="463"/>
    </location>
</feature>
<feature type="domain" description="Four-carbon acid sugar kinase N-terminal" evidence="8">
    <location>
        <begin position="40"/>
        <end position="277"/>
    </location>
</feature>
<comment type="caution">
    <text evidence="10">The sequence shown here is derived from an EMBL/GenBank/DDBJ whole genome shotgun (WGS) entry which is preliminary data.</text>
</comment>
<dbReference type="Pfam" id="PF07005">
    <property type="entry name" value="SBD_N"/>
    <property type="match status" value="1"/>
</dbReference>
<accession>A0A5C6DMA0</accession>
<dbReference type="Proteomes" id="UP000319143">
    <property type="component" value="Unassembled WGS sequence"/>
</dbReference>
<dbReference type="InterPro" id="IPR010737">
    <property type="entry name" value="4-carb_acid_sugar_kinase_N"/>
</dbReference>
<dbReference type="InterPro" id="IPR031475">
    <property type="entry name" value="NBD_C"/>
</dbReference>
<keyword evidence="2" id="KW-0808">Transferase</keyword>
<dbReference type="InterPro" id="IPR037051">
    <property type="entry name" value="4-carb_acid_sugar_kinase_N_sf"/>
</dbReference>
<dbReference type="AlphaFoldDB" id="A0A5C6DMA0"/>
<keyword evidence="5" id="KW-0067">ATP-binding</keyword>
<evidence type="ECO:0000256" key="6">
    <source>
        <dbReference type="ARBA" id="ARBA00023277"/>
    </source>
</evidence>
<evidence type="ECO:0000313" key="10">
    <source>
        <dbReference type="EMBL" id="TWU38473.1"/>
    </source>
</evidence>
<keyword evidence="6" id="KW-0119">Carbohydrate metabolism</keyword>
<dbReference type="OrthoDB" id="153193at2"/>
<evidence type="ECO:0000256" key="7">
    <source>
        <dbReference type="SAM" id="MobiDB-lite"/>
    </source>
</evidence>
<keyword evidence="3" id="KW-0547">Nucleotide-binding</keyword>
<protein>
    <recommendedName>
        <fullName evidence="12">Hydroxyacid dehydrogenase</fullName>
    </recommendedName>
</protein>
<evidence type="ECO:0000259" key="9">
    <source>
        <dbReference type="Pfam" id="PF17042"/>
    </source>
</evidence>
<dbReference type="GO" id="GO:0016301">
    <property type="term" value="F:kinase activity"/>
    <property type="evidence" value="ECO:0007669"/>
    <property type="project" value="UniProtKB-KW"/>
</dbReference>
<gene>
    <name evidence="10" type="ORF">Poly41_29490</name>
</gene>
<dbReference type="SUPFAM" id="SSF142764">
    <property type="entry name" value="YgbK-like"/>
    <property type="match status" value="1"/>
</dbReference>
<evidence type="ECO:0000256" key="2">
    <source>
        <dbReference type="ARBA" id="ARBA00022679"/>
    </source>
</evidence>
<dbReference type="GO" id="GO:0005524">
    <property type="term" value="F:ATP binding"/>
    <property type="evidence" value="ECO:0007669"/>
    <property type="project" value="UniProtKB-KW"/>
</dbReference>
<evidence type="ECO:0000256" key="5">
    <source>
        <dbReference type="ARBA" id="ARBA00022840"/>
    </source>
</evidence>